<evidence type="ECO:0000259" key="3">
    <source>
        <dbReference type="PROSITE" id="PS50110"/>
    </source>
</evidence>
<gene>
    <name evidence="4" type="ORF">S06H3_32471</name>
</gene>
<organism evidence="4">
    <name type="scientific">marine sediment metagenome</name>
    <dbReference type="NCBI Taxonomy" id="412755"/>
    <lineage>
        <taxon>unclassified sequences</taxon>
        <taxon>metagenomes</taxon>
        <taxon>ecological metagenomes</taxon>
    </lineage>
</organism>
<reference evidence="4" key="1">
    <citation type="journal article" date="2014" name="Front. Microbiol.">
        <title>High frequency of phylogenetically diverse reductive dehalogenase-homologous genes in deep subseafloor sedimentary metagenomes.</title>
        <authorList>
            <person name="Kawai M."/>
            <person name="Futagami T."/>
            <person name="Toyoda A."/>
            <person name="Takaki Y."/>
            <person name="Nishi S."/>
            <person name="Hori S."/>
            <person name="Arai W."/>
            <person name="Tsubouchi T."/>
            <person name="Morono Y."/>
            <person name="Uchiyama I."/>
            <person name="Ito T."/>
            <person name="Fujiyama A."/>
            <person name="Inagaki F."/>
            <person name="Takami H."/>
        </authorList>
    </citation>
    <scope>NUCLEOTIDE SEQUENCE</scope>
    <source>
        <strain evidence="4">Expedition CK06-06</strain>
    </source>
</reference>
<dbReference type="SUPFAM" id="SSF55781">
    <property type="entry name" value="GAF domain-like"/>
    <property type="match status" value="1"/>
</dbReference>
<proteinExistence type="predicted"/>
<feature type="non-terminal residue" evidence="4">
    <location>
        <position position="278"/>
    </location>
</feature>
<keyword evidence="1" id="KW-0808">Transferase</keyword>
<dbReference type="EMBL" id="BARV01019312">
    <property type="protein sequence ID" value="GAI29563.1"/>
    <property type="molecule type" value="Genomic_DNA"/>
</dbReference>
<name>X1ME68_9ZZZZ</name>
<dbReference type="Gene3D" id="3.40.50.2300">
    <property type="match status" value="1"/>
</dbReference>
<dbReference type="PROSITE" id="PS50110">
    <property type="entry name" value="RESPONSE_REGULATORY"/>
    <property type="match status" value="1"/>
</dbReference>
<dbReference type="InterPro" id="IPR029016">
    <property type="entry name" value="GAF-like_dom_sf"/>
</dbReference>
<dbReference type="SUPFAM" id="SSF52172">
    <property type="entry name" value="CheY-like"/>
    <property type="match status" value="1"/>
</dbReference>
<feature type="non-terminal residue" evidence="4">
    <location>
        <position position="1"/>
    </location>
</feature>
<dbReference type="InterPro" id="IPR003018">
    <property type="entry name" value="GAF"/>
</dbReference>
<dbReference type="Pfam" id="PF00072">
    <property type="entry name" value="Response_reg"/>
    <property type="match status" value="1"/>
</dbReference>
<feature type="domain" description="Response regulatory" evidence="3">
    <location>
        <begin position="1"/>
        <end position="108"/>
    </location>
</feature>
<sequence length="278" mass="29964">EQGLIQAVRRSLAEKDLDIETASGAREAIELGSKERFDLLVARVRGVGLDGAEVVATIRRADPTLAAVLVGDGPIMDDAARSLPSGTQSFVTEPFTGGELMRAVEETLGRRRLQRENKRLKAALPLFEISKTLMSEVDLSRLFDLIGKIVWEETEADRVSLMLLDEATQELTIKAALGLPPEVVNKAKVKVGRGIAGWVAKTAEPLMLPEQAETMPHLKAAMVQEEVSSALCMPLIAKGRVIGVLNSSKRMRGAPFTSSDLELLSILCGQAAIAIENA</sequence>
<accession>X1ME68</accession>
<protein>
    <recommendedName>
        <fullName evidence="3">Response regulatory domain-containing protein</fullName>
    </recommendedName>
</protein>
<dbReference type="InterPro" id="IPR001789">
    <property type="entry name" value="Sig_transdc_resp-reg_receiver"/>
</dbReference>
<dbReference type="Gene3D" id="3.30.450.40">
    <property type="match status" value="1"/>
</dbReference>
<keyword evidence="2" id="KW-0418">Kinase</keyword>
<evidence type="ECO:0000313" key="4">
    <source>
        <dbReference type="EMBL" id="GAI29563.1"/>
    </source>
</evidence>
<comment type="caution">
    <text evidence="4">The sequence shown here is derived from an EMBL/GenBank/DDBJ whole genome shotgun (WGS) entry which is preliminary data.</text>
</comment>
<dbReference type="InterPro" id="IPR011006">
    <property type="entry name" value="CheY-like_superfamily"/>
</dbReference>
<evidence type="ECO:0000256" key="1">
    <source>
        <dbReference type="ARBA" id="ARBA00022679"/>
    </source>
</evidence>
<evidence type="ECO:0000256" key="2">
    <source>
        <dbReference type="ARBA" id="ARBA00022777"/>
    </source>
</evidence>
<dbReference type="AlphaFoldDB" id="X1ME68"/>
<dbReference type="GO" id="GO:0000160">
    <property type="term" value="P:phosphorelay signal transduction system"/>
    <property type="evidence" value="ECO:0007669"/>
    <property type="project" value="InterPro"/>
</dbReference>
<dbReference type="SMART" id="SM00065">
    <property type="entry name" value="GAF"/>
    <property type="match status" value="1"/>
</dbReference>
<dbReference type="GO" id="GO:0016301">
    <property type="term" value="F:kinase activity"/>
    <property type="evidence" value="ECO:0007669"/>
    <property type="project" value="UniProtKB-KW"/>
</dbReference>
<dbReference type="Pfam" id="PF01590">
    <property type="entry name" value="GAF"/>
    <property type="match status" value="1"/>
</dbReference>